<feature type="compositionally biased region" description="Low complexity" evidence="1">
    <location>
        <begin position="30"/>
        <end position="41"/>
    </location>
</feature>
<evidence type="ECO:0000313" key="3">
    <source>
        <dbReference type="Proteomes" id="UP001595803"/>
    </source>
</evidence>
<reference evidence="3" key="1">
    <citation type="journal article" date="2019" name="Int. J. Syst. Evol. Microbiol.">
        <title>The Global Catalogue of Microorganisms (GCM) 10K type strain sequencing project: providing services to taxonomists for standard genome sequencing and annotation.</title>
        <authorList>
            <consortium name="The Broad Institute Genomics Platform"/>
            <consortium name="The Broad Institute Genome Sequencing Center for Infectious Disease"/>
            <person name="Wu L."/>
            <person name="Ma J."/>
        </authorList>
    </citation>
    <scope>NUCLEOTIDE SEQUENCE [LARGE SCALE GENOMIC DNA]</scope>
    <source>
        <strain evidence="3">CCTCC AB 2017081</strain>
    </source>
</reference>
<comment type="caution">
    <text evidence="2">The sequence shown here is derived from an EMBL/GenBank/DDBJ whole genome shotgun (WGS) entry which is preliminary data.</text>
</comment>
<accession>A0ABV7Z3Q3</accession>
<gene>
    <name evidence="2" type="ORF">ACFOSB_04160</name>
</gene>
<dbReference type="Proteomes" id="UP001595803">
    <property type="component" value="Unassembled WGS sequence"/>
</dbReference>
<proteinExistence type="predicted"/>
<protein>
    <submittedName>
        <fullName evidence="2">Uncharacterized protein</fullName>
    </submittedName>
</protein>
<dbReference type="EMBL" id="JBHRZG010000004">
    <property type="protein sequence ID" value="MFC3832041.1"/>
    <property type="molecule type" value="Genomic_DNA"/>
</dbReference>
<feature type="compositionally biased region" description="Acidic residues" evidence="1">
    <location>
        <begin position="16"/>
        <end position="27"/>
    </location>
</feature>
<evidence type="ECO:0000256" key="1">
    <source>
        <dbReference type="SAM" id="MobiDB-lite"/>
    </source>
</evidence>
<name>A0ABV7Z3Q3_9DEIO</name>
<keyword evidence="3" id="KW-1185">Reference proteome</keyword>
<dbReference type="RefSeq" id="WP_322473474.1">
    <property type="nucleotide sequence ID" value="NZ_JBHRZG010000004.1"/>
</dbReference>
<feature type="region of interest" description="Disordered" evidence="1">
    <location>
        <begin position="1"/>
        <end position="73"/>
    </location>
</feature>
<evidence type="ECO:0000313" key="2">
    <source>
        <dbReference type="EMBL" id="MFC3832041.1"/>
    </source>
</evidence>
<sequence>MTSSGIGRHNSKPILEWDEVELDDALGDDPQQQAAGLQAGPTPAPAEPRSGTQVGPKEKGASPWSAVRKLFKR</sequence>
<organism evidence="2 3">
    <name type="scientific">Deinococcus rufus</name>
    <dbReference type="NCBI Taxonomy" id="2136097"/>
    <lineage>
        <taxon>Bacteria</taxon>
        <taxon>Thermotogati</taxon>
        <taxon>Deinococcota</taxon>
        <taxon>Deinococci</taxon>
        <taxon>Deinococcales</taxon>
        <taxon>Deinococcaceae</taxon>
        <taxon>Deinococcus</taxon>
    </lineage>
</organism>